<proteinExistence type="predicted"/>
<evidence type="ECO:0000313" key="9">
    <source>
        <dbReference type="Proteomes" id="UP000272117"/>
    </source>
</evidence>
<evidence type="ECO:0000256" key="2">
    <source>
        <dbReference type="ARBA" id="ARBA00012438"/>
    </source>
</evidence>
<dbReference type="EMBL" id="RJJD01000003">
    <property type="protein sequence ID" value="RNI29308.1"/>
    <property type="molecule type" value="Genomic_DNA"/>
</dbReference>
<evidence type="ECO:0000259" key="6">
    <source>
        <dbReference type="PROSITE" id="PS50109"/>
    </source>
</evidence>
<dbReference type="InterPro" id="IPR003661">
    <property type="entry name" value="HisK_dim/P_dom"/>
</dbReference>
<dbReference type="CDD" id="cd00082">
    <property type="entry name" value="HisKA"/>
    <property type="match status" value="1"/>
</dbReference>
<name>A0A3M9MX14_9BACT</name>
<keyword evidence="9" id="KW-1185">Reference proteome</keyword>
<dbReference type="SUPFAM" id="SSF55874">
    <property type="entry name" value="ATPase domain of HSP90 chaperone/DNA topoisomerase II/histidine kinase"/>
    <property type="match status" value="1"/>
</dbReference>
<dbReference type="InterPro" id="IPR005467">
    <property type="entry name" value="His_kinase_dom"/>
</dbReference>
<dbReference type="InterPro" id="IPR004358">
    <property type="entry name" value="Sig_transdc_His_kin-like_C"/>
</dbReference>
<dbReference type="Gene3D" id="1.10.287.130">
    <property type="match status" value="1"/>
</dbReference>
<dbReference type="Pfam" id="PF00512">
    <property type="entry name" value="HisKA"/>
    <property type="match status" value="1"/>
</dbReference>
<dbReference type="OrthoDB" id="9757990at2"/>
<dbReference type="PANTHER" id="PTHR43547">
    <property type="entry name" value="TWO-COMPONENT HISTIDINE KINASE"/>
    <property type="match status" value="1"/>
</dbReference>
<dbReference type="PANTHER" id="PTHR43547:SF2">
    <property type="entry name" value="HYBRID SIGNAL TRANSDUCTION HISTIDINE KINASE C"/>
    <property type="match status" value="1"/>
</dbReference>
<accession>A0A3M9MX14</accession>
<dbReference type="PROSITE" id="PS50112">
    <property type="entry name" value="PAS"/>
    <property type="match status" value="1"/>
</dbReference>
<evidence type="ECO:0000313" key="8">
    <source>
        <dbReference type="EMBL" id="RNI29308.1"/>
    </source>
</evidence>
<keyword evidence="3" id="KW-0597">Phosphoprotein</keyword>
<dbReference type="InterPro" id="IPR000014">
    <property type="entry name" value="PAS"/>
</dbReference>
<dbReference type="InterPro" id="IPR036097">
    <property type="entry name" value="HisK_dim/P_sf"/>
</dbReference>
<dbReference type="Gene3D" id="3.30.450.20">
    <property type="entry name" value="PAS domain"/>
    <property type="match status" value="1"/>
</dbReference>
<dbReference type="SUPFAM" id="SSF47384">
    <property type="entry name" value="Homodimeric domain of signal transducing histidine kinase"/>
    <property type="match status" value="1"/>
</dbReference>
<keyword evidence="5" id="KW-0418">Kinase</keyword>
<dbReference type="PRINTS" id="PR00344">
    <property type="entry name" value="BCTRLSENSOR"/>
</dbReference>
<dbReference type="PROSITE" id="PS50109">
    <property type="entry name" value="HIS_KIN"/>
    <property type="match status" value="1"/>
</dbReference>
<feature type="domain" description="Histidine kinase" evidence="6">
    <location>
        <begin position="138"/>
        <end position="358"/>
    </location>
</feature>
<sequence length="374" mass="42393">MKASLFQALVEQTQLAYFAYDCNTEQFTYLSPKFQALFKTSFENSPVNALLDLVHPEDQSHVADILTKPRKEGSCPQIEFRVQLPQQEEQWVCLNPFLMKEGQEKWFLLGHVEDITAQRTYNDNIKKYSNKKNSILNIISHDLAGPLGVIRNLSQLLDEHLGDAADEDAHHIISLIERSSQKGVQLLQEFLNQEFLESVNTELISRRVNLVEKFRETMEVYHLDAKSLVTVQVQFKPGSEEIYAQVDDIKFLQVINNLVSNALKFTPEGGSIIVSLEEEQETILVKVADTGVGIPEKFHAELFDKFTKARRPGLRGETSIGLGMSIIKTIVEWHHGKIWFESQEGAGTTFYIRLPKTNPQPSLPVNTSSGFSLS</sequence>
<dbReference type="InterPro" id="IPR003594">
    <property type="entry name" value="HATPase_dom"/>
</dbReference>
<dbReference type="SMART" id="SM00388">
    <property type="entry name" value="HisKA"/>
    <property type="match status" value="1"/>
</dbReference>
<dbReference type="RefSeq" id="WP_123126367.1">
    <property type="nucleotide sequence ID" value="NZ_RJJD01000003.1"/>
</dbReference>
<dbReference type="NCBIfam" id="TIGR00229">
    <property type="entry name" value="sensory_box"/>
    <property type="match status" value="1"/>
</dbReference>
<dbReference type="Proteomes" id="UP000272117">
    <property type="component" value="Unassembled WGS sequence"/>
</dbReference>
<organism evidence="8 9">
    <name type="scientific">Rufibacter latericius</name>
    <dbReference type="NCBI Taxonomy" id="2487040"/>
    <lineage>
        <taxon>Bacteria</taxon>
        <taxon>Pseudomonadati</taxon>
        <taxon>Bacteroidota</taxon>
        <taxon>Cytophagia</taxon>
        <taxon>Cytophagales</taxon>
        <taxon>Hymenobacteraceae</taxon>
        <taxon>Rufibacter</taxon>
    </lineage>
</organism>
<dbReference type="CDD" id="cd00075">
    <property type="entry name" value="HATPase"/>
    <property type="match status" value="1"/>
</dbReference>
<dbReference type="FunFam" id="3.30.565.10:FF:000006">
    <property type="entry name" value="Sensor histidine kinase WalK"/>
    <property type="match status" value="1"/>
</dbReference>
<dbReference type="EC" id="2.7.13.3" evidence="2"/>
<dbReference type="GO" id="GO:0000155">
    <property type="term" value="F:phosphorelay sensor kinase activity"/>
    <property type="evidence" value="ECO:0007669"/>
    <property type="project" value="InterPro"/>
</dbReference>
<comment type="catalytic activity">
    <reaction evidence="1">
        <text>ATP + protein L-histidine = ADP + protein N-phospho-L-histidine.</text>
        <dbReference type="EC" id="2.7.13.3"/>
    </reaction>
</comment>
<protein>
    <recommendedName>
        <fullName evidence="2">histidine kinase</fullName>
        <ecNumber evidence="2">2.7.13.3</ecNumber>
    </recommendedName>
</protein>
<dbReference type="CDD" id="cd00130">
    <property type="entry name" value="PAS"/>
    <property type="match status" value="1"/>
</dbReference>
<dbReference type="SUPFAM" id="SSF55785">
    <property type="entry name" value="PYP-like sensor domain (PAS domain)"/>
    <property type="match status" value="1"/>
</dbReference>
<feature type="domain" description="PAS" evidence="7">
    <location>
        <begin position="2"/>
        <end position="73"/>
    </location>
</feature>
<evidence type="ECO:0000256" key="3">
    <source>
        <dbReference type="ARBA" id="ARBA00022553"/>
    </source>
</evidence>
<dbReference type="InterPro" id="IPR036890">
    <property type="entry name" value="HATPase_C_sf"/>
</dbReference>
<dbReference type="Pfam" id="PF02518">
    <property type="entry name" value="HATPase_c"/>
    <property type="match status" value="1"/>
</dbReference>
<evidence type="ECO:0000256" key="1">
    <source>
        <dbReference type="ARBA" id="ARBA00000085"/>
    </source>
</evidence>
<evidence type="ECO:0000256" key="5">
    <source>
        <dbReference type="ARBA" id="ARBA00022777"/>
    </source>
</evidence>
<dbReference type="Gene3D" id="3.30.565.10">
    <property type="entry name" value="Histidine kinase-like ATPase, C-terminal domain"/>
    <property type="match status" value="1"/>
</dbReference>
<evidence type="ECO:0000256" key="4">
    <source>
        <dbReference type="ARBA" id="ARBA00022679"/>
    </source>
</evidence>
<gene>
    <name evidence="8" type="ORF">EFB08_07775</name>
</gene>
<dbReference type="InterPro" id="IPR035965">
    <property type="entry name" value="PAS-like_dom_sf"/>
</dbReference>
<keyword evidence="4" id="KW-0808">Transferase</keyword>
<reference evidence="8 9" key="1">
    <citation type="submission" date="2018-11" db="EMBL/GenBank/DDBJ databases">
        <title>Rufibacter latericius sp. nov., isolated from water in Baiyang Lake.</title>
        <authorList>
            <person name="Yang Y."/>
        </authorList>
    </citation>
    <scope>NUCLEOTIDE SEQUENCE [LARGE SCALE GENOMIC DNA]</scope>
    <source>
        <strain evidence="8 9">R-22-1c-1</strain>
    </source>
</reference>
<evidence type="ECO:0000259" key="7">
    <source>
        <dbReference type="PROSITE" id="PS50112"/>
    </source>
</evidence>
<comment type="caution">
    <text evidence="8">The sequence shown here is derived from an EMBL/GenBank/DDBJ whole genome shotgun (WGS) entry which is preliminary data.</text>
</comment>
<dbReference type="SMART" id="SM00387">
    <property type="entry name" value="HATPase_c"/>
    <property type="match status" value="1"/>
</dbReference>
<dbReference type="AlphaFoldDB" id="A0A3M9MX14"/>